<dbReference type="Proteomes" id="UP000033961">
    <property type="component" value="Chromosome I"/>
</dbReference>
<dbReference type="AlphaFoldDB" id="A0A2P1QP68"/>
<name>A0A2P1QP68_9LEPT</name>
<organism evidence="1 2">
    <name type="scientific">Leptospira santarosai</name>
    <dbReference type="NCBI Taxonomy" id="28183"/>
    <lineage>
        <taxon>Bacteria</taxon>
        <taxon>Pseudomonadati</taxon>
        <taxon>Spirochaetota</taxon>
        <taxon>Spirochaetia</taxon>
        <taxon>Leptospirales</taxon>
        <taxon>Leptospiraceae</taxon>
        <taxon>Leptospira</taxon>
    </lineage>
</organism>
<reference evidence="1 2" key="1">
    <citation type="journal article" date="2015" name="Genome Announc.">
        <title>Draft Genome Sequences of Leptospira santarosai Strains U160, U164, and U233, Isolated from Asymptomatic Cattle.</title>
        <authorList>
            <person name="Kremer F.S."/>
            <person name="Eslabao M.R."/>
            <person name="Provisor M."/>
            <person name="Woloski R.D."/>
            <person name="Ramires O.V."/>
            <person name="Moreno L.Z."/>
            <person name="Moreno A.M."/>
            <person name="Hamond C."/>
            <person name="Lilenbaum W."/>
            <person name="Dellagostin O.A."/>
        </authorList>
    </citation>
    <scope>NUCLEOTIDE SEQUENCE [LARGE SCALE GENOMIC DNA]</scope>
    <source>
        <strain evidence="1 2">U160</strain>
    </source>
</reference>
<protein>
    <submittedName>
        <fullName evidence="1">Uncharacterized protein</fullName>
    </submittedName>
</protein>
<dbReference type="EMBL" id="CP027843">
    <property type="protein sequence ID" value="AVQ10703.1"/>
    <property type="molecule type" value="Genomic_DNA"/>
</dbReference>
<evidence type="ECO:0000313" key="1">
    <source>
        <dbReference type="EMBL" id="AVQ10703.1"/>
    </source>
</evidence>
<evidence type="ECO:0000313" key="2">
    <source>
        <dbReference type="Proteomes" id="UP000033961"/>
    </source>
</evidence>
<gene>
    <name evidence="1" type="ORF">XB16_0356</name>
</gene>
<accession>A0A2P1QP68</accession>
<proteinExistence type="predicted"/>
<sequence>MMSTAERISFLRRKILFAKLYNKDGSKRSNFEIIQMLLTRCAIQDVFLQDQKLEIEFNAWLNEQIIKENLEFEN</sequence>